<accession>A0A9X4KSN9</accession>
<organism evidence="2 3">
    <name type="scientific">Cohnella rhizosphaerae</name>
    <dbReference type="NCBI Taxonomy" id="1457232"/>
    <lineage>
        <taxon>Bacteria</taxon>
        <taxon>Bacillati</taxon>
        <taxon>Bacillota</taxon>
        <taxon>Bacilli</taxon>
        <taxon>Bacillales</taxon>
        <taxon>Paenibacillaceae</taxon>
        <taxon>Cohnella</taxon>
    </lineage>
</organism>
<protein>
    <submittedName>
        <fullName evidence="2">Uncharacterized protein</fullName>
    </submittedName>
</protein>
<comment type="caution">
    <text evidence="2">The sequence shown here is derived from an EMBL/GenBank/DDBJ whole genome shotgun (WGS) entry which is preliminary data.</text>
</comment>
<dbReference type="Proteomes" id="UP001153404">
    <property type="component" value="Unassembled WGS sequence"/>
</dbReference>
<keyword evidence="3" id="KW-1185">Reference proteome</keyword>
<name>A0A9X4KSN9_9BACL</name>
<evidence type="ECO:0000313" key="2">
    <source>
        <dbReference type="EMBL" id="MDG0810140.1"/>
    </source>
</evidence>
<reference evidence="2" key="1">
    <citation type="submission" date="2022-10" db="EMBL/GenBank/DDBJ databases">
        <title>Comparative genomic analysis of Cohnella hashimotonis sp. nov., isolated from the International Space Station.</title>
        <authorList>
            <person name="Simpson A."/>
            <person name="Venkateswaran K."/>
        </authorList>
    </citation>
    <scope>NUCLEOTIDE SEQUENCE</scope>
    <source>
        <strain evidence="2">DSM 28161</strain>
    </source>
</reference>
<proteinExistence type="predicted"/>
<sequence>MYVIACATDGMTFSSTSFCVRSFGSIRPALAPLPIASCGEENTSAPRPAGPSVMSFPTVSMDGTTSTLTLTP</sequence>
<feature type="compositionally biased region" description="Polar residues" evidence="1">
    <location>
        <begin position="55"/>
        <end position="72"/>
    </location>
</feature>
<evidence type="ECO:0000313" key="3">
    <source>
        <dbReference type="Proteomes" id="UP001153404"/>
    </source>
</evidence>
<evidence type="ECO:0000256" key="1">
    <source>
        <dbReference type="SAM" id="MobiDB-lite"/>
    </source>
</evidence>
<dbReference type="AlphaFoldDB" id="A0A9X4KSN9"/>
<feature type="region of interest" description="Disordered" evidence="1">
    <location>
        <begin position="41"/>
        <end position="72"/>
    </location>
</feature>
<dbReference type="EMBL" id="JAPDIA010000003">
    <property type="protein sequence ID" value="MDG0810140.1"/>
    <property type="molecule type" value="Genomic_DNA"/>
</dbReference>
<gene>
    <name evidence="2" type="ORF">OMP40_12875</name>
</gene>